<reference evidence="2" key="1">
    <citation type="journal article" date="2020" name="Stud. Mycol.">
        <title>101 Dothideomycetes genomes: a test case for predicting lifestyles and emergence of pathogens.</title>
        <authorList>
            <person name="Haridas S."/>
            <person name="Albert R."/>
            <person name="Binder M."/>
            <person name="Bloem J."/>
            <person name="Labutti K."/>
            <person name="Salamov A."/>
            <person name="Andreopoulos B."/>
            <person name="Baker S."/>
            <person name="Barry K."/>
            <person name="Bills G."/>
            <person name="Bluhm B."/>
            <person name="Cannon C."/>
            <person name="Castanera R."/>
            <person name="Culley D."/>
            <person name="Daum C."/>
            <person name="Ezra D."/>
            <person name="Gonzalez J."/>
            <person name="Henrissat B."/>
            <person name="Kuo A."/>
            <person name="Liang C."/>
            <person name="Lipzen A."/>
            <person name="Lutzoni F."/>
            <person name="Magnuson J."/>
            <person name="Mondo S."/>
            <person name="Nolan M."/>
            <person name="Ohm R."/>
            <person name="Pangilinan J."/>
            <person name="Park H.-J."/>
            <person name="Ramirez L."/>
            <person name="Alfaro M."/>
            <person name="Sun H."/>
            <person name="Tritt A."/>
            <person name="Yoshinaga Y."/>
            <person name="Zwiers L.-H."/>
            <person name="Turgeon B."/>
            <person name="Goodwin S."/>
            <person name="Spatafora J."/>
            <person name="Crous P."/>
            <person name="Grigoriev I."/>
        </authorList>
    </citation>
    <scope>NUCLEOTIDE SEQUENCE</scope>
    <source>
        <strain evidence="2">CBS 627.86</strain>
    </source>
</reference>
<proteinExistence type="predicted"/>
<evidence type="ECO:0000313" key="3">
    <source>
        <dbReference type="Proteomes" id="UP000799770"/>
    </source>
</evidence>
<dbReference type="PANTHER" id="PTHR36223">
    <property type="entry name" value="BETA-LACTAMASE-TYPE TRANSPEPTIDASE FOLD DOMAIN CONTAINING PROTEIN"/>
    <property type="match status" value="1"/>
</dbReference>
<evidence type="ECO:0000313" key="2">
    <source>
        <dbReference type="EMBL" id="KAF2117500.1"/>
    </source>
</evidence>
<dbReference type="Proteomes" id="UP000799770">
    <property type="component" value="Unassembled WGS sequence"/>
</dbReference>
<feature type="domain" description="DUF7918" evidence="1">
    <location>
        <begin position="10"/>
        <end position="225"/>
    </location>
</feature>
<sequence>MAVLPDLPTLEVEIVVDGEALKEYDDPDPPFSAPNTITKFVEATSGTEFSIKLHFTRDFPQDYAVKAQVLLDGKRVTNKRYRIKRLSGSHNIGGVTSKDNDDWYLQKFRFSELDIGEADSQPANLELARSLASTGKISIAFNYVKNHRRVAPRDEHPELKQLEGIKEQDLKGKALSHQAILGTKMSVNARSRTRSDLVSAEPFATFNFKYRSHEALRADEIIPRSPSPIPLEERGVQNLSFDERGQLLERLLAEPRVKRELPDDDDVAGGQWKRQKTKYIEDKDGAVILD</sequence>
<protein>
    <recommendedName>
        <fullName evidence="1">DUF7918 domain-containing protein</fullName>
    </recommendedName>
</protein>
<dbReference type="Pfam" id="PF25534">
    <property type="entry name" value="DUF7918"/>
    <property type="match status" value="1"/>
</dbReference>
<keyword evidence="3" id="KW-1185">Reference proteome</keyword>
<dbReference type="PANTHER" id="PTHR36223:SF1">
    <property type="entry name" value="TRANSCRIPTION ELONGATION FACTOR EAF N-TERMINAL DOMAIN-CONTAINING PROTEIN"/>
    <property type="match status" value="1"/>
</dbReference>
<dbReference type="InterPro" id="IPR057678">
    <property type="entry name" value="DUF7918"/>
</dbReference>
<organism evidence="2 3">
    <name type="scientific">Lophiotrema nucula</name>
    <dbReference type="NCBI Taxonomy" id="690887"/>
    <lineage>
        <taxon>Eukaryota</taxon>
        <taxon>Fungi</taxon>
        <taxon>Dikarya</taxon>
        <taxon>Ascomycota</taxon>
        <taxon>Pezizomycotina</taxon>
        <taxon>Dothideomycetes</taxon>
        <taxon>Pleosporomycetidae</taxon>
        <taxon>Pleosporales</taxon>
        <taxon>Lophiotremataceae</taxon>
        <taxon>Lophiotrema</taxon>
    </lineage>
</organism>
<dbReference type="AlphaFoldDB" id="A0A6A5ZDB8"/>
<evidence type="ECO:0000259" key="1">
    <source>
        <dbReference type="Pfam" id="PF25534"/>
    </source>
</evidence>
<dbReference type="EMBL" id="ML977318">
    <property type="protein sequence ID" value="KAF2117500.1"/>
    <property type="molecule type" value="Genomic_DNA"/>
</dbReference>
<gene>
    <name evidence="2" type="ORF">BDV96DRAFT_679310</name>
</gene>
<accession>A0A6A5ZDB8</accession>
<dbReference type="OrthoDB" id="3364132at2759"/>
<name>A0A6A5ZDB8_9PLEO</name>